<feature type="region of interest" description="Disordered" evidence="1">
    <location>
        <begin position="22"/>
        <end position="85"/>
    </location>
</feature>
<dbReference type="InterPro" id="IPR002625">
    <property type="entry name" value="Smr_dom"/>
</dbReference>
<name>A0A433X7V8_9HYPH</name>
<dbReference type="Pfam" id="PF01713">
    <property type="entry name" value="Smr"/>
    <property type="match status" value="1"/>
</dbReference>
<organism evidence="3 4">
    <name type="scientific">Arsenicitalea aurantiaca</name>
    <dbReference type="NCBI Taxonomy" id="1783274"/>
    <lineage>
        <taxon>Bacteria</taxon>
        <taxon>Pseudomonadati</taxon>
        <taxon>Pseudomonadota</taxon>
        <taxon>Alphaproteobacteria</taxon>
        <taxon>Hyphomicrobiales</taxon>
        <taxon>Devosiaceae</taxon>
        <taxon>Arsenicitalea</taxon>
    </lineage>
</organism>
<evidence type="ECO:0000313" key="4">
    <source>
        <dbReference type="Proteomes" id="UP000281547"/>
    </source>
</evidence>
<dbReference type="PANTHER" id="PTHR35562:SF2">
    <property type="entry name" value="DNA ENDONUCLEASE SMRA-RELATED"/>
    <property type="match status" value="1"/>
</dbReference>
<dbReference type="EMBL" id="RZNJ01000004">
    <property type="protein sequence ID" value="RUT30154.1"/>
    <property type="molecule type" value="Genomic_DNA"/>
</dbReference>
<dbReference type="Proteomes" id="UP000281547">
    <property type="component" value="Unassembled WGS sequence"/>
</dbReference>
<comment type="caution">
    <text evidence="3">The sequence shown here is derived from an EMBL/GenBank/DDBJ whole genome shotgun (WGS) entry which is preliminary data.</text>
</comment>
<feature type="domain" description="Smr" evidence="2">
    <location>
        <begin position="106"/>
        <end position="197"/>
    </location>
</feature>
<evidence type="ECO:0000256" key="1">
    <source>
        <dbReference type="SAM" id="MobiDB-lite"/>
    </source>
</evidence>
<evidence type="ECO:0000313" key="3">
    <source>
        <dbReference type="EMBL" id="RUT30154.1"/>
    </source>
</evidence>
<proteinExistence type="predicted"/>
<dbReference type="RefSeq" id="WP_127188934.1">
    <property type="nucleotide sequence ID" value="NZ_RZNJ01000004.1"/>
</dbReference>
<gene>
    <name evidence="3" type="ORF">EMQ25_12600</name>
</gene>
<accession>A0A433X7V8</accession>
<protein>
    <recommendedName>
        <fullName evidence="2">Smr domain-containing protein</fullName>
    </recommendedName>
</protein>
<dbReference type="PROSITE" id="PS50828">
    <property type="entry name" value="SMR"/>
    <property type="match status" value="1"/>
</dbReference>
<dbReference type="SUPFAM" id="SSF160443">
    <property type="entry name" value="SMR domain-like"/>
    <property type="match status" value="1"/>
</dbReference>
<sequence>MSRKTPKTGAAALADFHLWTEVTKTLDPLRPDRVRGLGLEAPLPMPPDPSTPAPPPVPEKPRRRYSAPAYRPPVSMPNAATPPERPIEPRVRRRLMRGQIGIDGRIDLHGMRQSEAHAALGRFIEARAQQGDRTVLVITGKGLRRTAEDGTNLLERGVLRAMLPVWLAEPRLAPMVAGIDVAARGHGGDGAFYVRLRRPAR</sequence>
<dbReference type="PANTHER" id="PTHR35562">
    <property type="entry name" value="DNA ENDONUCLEASE SMRA-RELATED"/>
    <property type="match status" value="1"/>
</dbReference>
<dbReference type="AlphaFoldDB" id="A0A433X7V8"/>
<dbReference type="Gene3D" id="3.30.1370.110">
    <property type="match status" value="1"/>
</dbReference>
<dbReference type="SMART" id="SM00463">
    <property type="entry name" value="SMR"/>
    <property type="match status" value="1"/>
</dbReference>
<evidence type="ECO:0000259" key="2">
    <source>
        <dbReference type="PROSITE" id="PS50828"/>
    </source>
</evidence>
<keyword evidence="4" id="KW-1185">Reference proteome</keyword>
<dbReference type="InterPro" id="IPR036063">
    <property type="entry name" value="Smr_dom_sf"/>
</dbReference>
<feature type="compositionally biased region" description="Pro residues" evidence="1">
    <location>
        <begin position="43"/>
        <end position="58"/>
    </location>
</feature>
<dbReference type="OrthoDB" id="7165597at2"/>
<reference evidence="3 4" key="1">
    <citation type="journal article" date="2016" name="Int. J. Syst. Evol. Microbiol.">
        <title>Arsenicitalea aurantiaca gen. nov., sp. nov., a new member of the family Hyphomicrobiaceae, isolated from high-arsenic sediment.</title>
        <authorList>
            <person name="Mu Y."/>
            <person name="Zhou L."/>
            <person name="Zeng X.C."/>
            <person name="Liu L."/>
            <person name="Pan Y."/>
            <person name="Chen X."/>
            <person name="Wang J."/>
            <person name="Li S."/>
            <person name="Li W.J."/>
            <person name="Wang Y."/>
        </authorList>
    </citation>
    <scope>NUCLEOTIDE SEQUENCE [LARGE SCALE GENOMIC DNA]</scope>
    <source>
        <strain evidence="3 4">42-50</strain>
    </source>
</reference>